<evidence type="ECO:0000313" key="9">
    <source>
        <dbReference type="Proteomes" id="UP000510650"/>
    </source>
</evidence>
<evidence type="ECO:0000313" key="5">
    <source>
        <dbReference type="EMBL" id="OYQ92685.1"/>
    </source>
</evidence>
<name>A0A0P8SHK3_CITFR</name>
<reference evidence="5 8" key="3">
    <citation type="submission" date="2017-04" db="EMBL/GenBank/DDBJ databases">
        <title>Emergence of KPC-2-producing Citrobacter isolates from sediments of a Chinese river.</title>
        <authorList>
            <person name="Zheng B."/>
        </authorList>
    </citation>
    <scope>NUCLEOTIDE SEQUENCE [LARGE SCALE GENOMIC DNA]</scope>
    <source>
        <strain evidence="5 8">C191</strain>
    </source>
</reference>
<organism evidence="4 7">
    <name type="scientific">Citrobacter freundii</name>
    <dbReference type="NCBI Taxonomy" id="546"/>
    <lineage>
        <taxon>Bacteria</taxon>
        <taxon>Pseudomonadati</taxon>
        <taxon>Pseudomonadota</taxon>
        <taxon>Gammaproteobacteria</taxon>
        <taxon>Enterobacterales</taxon>
        <taxon>Enterobacteriaceae</taxon>
        <taxon>Citrobacter</taxon>
        <taxon>Citrobacter freundii complex</taxon>
    </lineage>
</organism>
<evidence type="ECO:0000313" key="1">
    <source>
        <dbReference type="EMBL" id="EHT9942272.1"/>
    </source>
</evidence>
<evidence type="ECO:0000313" key="7">
    <source>
        <dbReference type="Proteomes" id="UP000050520"/>
    </source>
</evidence>
<dbReference type="Proteomes" id="UP001169574">
    <property type="component" value="Unassembled WGS sequence"/>
</dbReference>
<reference evidence="4 7" key="2">
    <citation type="journal article" date="2017" name="PLoS ONE">
        <title>Genomic and phenotypic characterisation of fluoroquinolone resistance mechanisms in Enterobacteriaceae in Durban, South Africa.</title>
        <authorList>
            <person name="Osei Sekyere J."/>
            <person name="Amoako D.G."/>
        </authorList>
    </citation>
    <scope>NUCLEOTIDE SEQUENCE [LARGE SCALE GENOMIC DNA]</scope>
    <source>
        <strain evidence="4 7">ST62:944112508</strain>
    </source>
</reference>
<geneLocation type="plasmid" evidence="6">
    <name>pRHBSTW-00398_2</name>
</geneLocation>
<dbReference type="EMBL" id="ABLGCN030000048">
    <property type="protein sequence ID" value="EMM7461066.1"/>
    <property type="molecule type" value="Genomic_DNA"/>
</dbReference>
<dbReference type="RefSeq" id="WP_007372203.1">
    <property type="nucleotide sequence ID" value="NZ_AP026941.1"/>
</dbReference>
<dbReference type="EMBL" id="NEFA01000077">
    <property type="protein sequence ID" value="OYQ92685.1"/>
    <property type="molecule type" value="Genomic_DNA"/>
</dbReference>
<dbReference type="Proteomes" id="UP000215827">
    <property type="component" value="Unassembled WGS sequence"/>
</dbReference>
<keyword evidence="6" id="KW-0614">Plasmid</keyword>
<evidence type="ECO:0000313" key="2">
    <source>
        <dbReference type="EMBL" id="ELV3683134.1"/>
    </source>
</evidence>
<dbReference type="EMBL" id="LJEB01000260">
    <property type="protein sequence ID" value="KPR46337.1"/>
    <property type="molecule type" value="Genomic_DNA"/>
</dbReference>
<geneLocation type="plasmid" evidence="9">
    <name>prhbstw-00398_2</name>
</geneLocation>
<evidence type="ECO:0000313" key="8">
    <source>
        <dbReference type="Proteomes" id="UP000215827"/>
    </source>
</evidence>
<proteinExistence type="predicted"/>
<reference evidence="7" key="1">
    <citation type="submission" date="2015-09" db="EMBL/GenBank/DDBJ databases">
        <title>Prevalence of NDMs in South Africa.</title>
        <authorList>
            <person name="Osei Sekyere J."/>
            <person name="Govinden U."/>
            <person name="Essack S."/>
            <person name="Haldorsen B."/>
            <person name="Samuelsen O."/>
            <person name="Aasnaes B."/>
            <person name="Sundsfjord A."/>
        </authorList>
    </citation>
    <scope>NUCLEOTIDE SEQUENCE [LARGE SCALE GENOMIC DNA]</scope>
    <source>
        <strain evidence="7">ST62:944112508</strain>
    </source>
</reference>
<evidence type="ECO:0000313" key="4">
    <source>
        <dbReference type="EMBL" id="KPR46337.1"/>
    </source>
</evidence>
<protein>
    <submittedName>
        <fullName evidence="4">Uncharacterized protein</fullName>
    </submittedName>
</protein>
<dbReference type="EMBL" id="CP055539">
    <property type="protein sequence ID" value="QLO16650.1"/>
    <property type="molecule type" value="Genomic_DNA"/>
</dbReference>
<dbReference type="EMBL" id="ABOSXX010000108">
    <property type="protein sequence ID" value="ELV3683134.1"/>
    <property type="molecule type" value="Genomic_DNA"/>
</dbReference>
<evidence type="ECO:0000313" key="3">
    <source>
        <dbReference type="EMBL" id="EMM7461066.1"/>
    </source>
</evidence>
<accession>A0A0P8SHK3</accession>
<dbReference type="EMBL" id="ABBJDF010000059">
    <property type="protein sequence ID" value="EHT9942272.1"/>
    <property type="molecule type" value="Genomic_DNA"/>
</dbReference>
<dbReference type="AlphaFoldDB" id="A0A0P8SHK3"/>
<dbReference type="Proteomes" id="UP000050520">
    <property type="component" value="Unassembled WGS sequence"/>
</dbReference>
<gene>
    <name evidence="4" type="ORF">AN672_28530</name>
    <name evidence="5" type="ORF">B9P89_28545</name>
    <name evidence="6" type="ORF">HV183_25035</name>
    <name evidence="1" type="ORF">KY227_005458</name>
    <name evidence="3" type="ORF">P7U51_005691</name>
    <name evidence="2" type="ORF">SGX49_005666</name>
</gene>
<sequence length="168" mass="19323">MNKMKYSAVLNEWNFKYDSAERFGDSHFLYIHNFMNDQSQLLGIIIADFLKVPQIELLPIQTAIDNLVRLLKVQTSRSLTSDEGVDLAQFLTQYLRQTQSYAAVSSMCPVGQKLNFFLNIYPRKGNKEFSFRLFAITTLNEITSVSEFVEMAHSTQQSDLINNPGYFV</sequence>
<reference evidence="6" key="5">
    <citation type="journal article" date="2021" name="Microb. Genom.">
        <title>A genomic epidemiological study shows that prevalence of antimicrobial resistance in Enterobacterales is associated with the livestock host, as well as antimicrobial usage.</title>
        <authorList>
            <person name="AbuOun M."/>
            <person name="Jones H."/>
            <person name="Stubberfield E."/>
            <person name="Gilson D."/>
            <person name="Shaw L.P."/>
            <person name="Hubbard A.T.M."/>
            <person name="Chau K.K."/>
            <person name="Sebra R."/>
            <person name="Peto T.E.A."/>
            <person name="Crook D.W."/>
            <person name="Read D.S."/>
            <person name="Gweon H.S."/>
            <person name="Walker A.S."/>
            <person name="Stoesser N."/>
            <person name="Smith R.P."/>
            <person name="Anjum M.F."/>
            <person name="On Behalf Of The Rehab Consortium."/>
        </authorList>
    </citation>
    <scope>NUCLEOTIDE SEQUENCE</scope>
    <source>
        <strain evidence="6">RHBSTW-00398</strain>
    </source>
</reference>
<reference evidence="9" key="4">
    <citation type="submission" date="2020-06" db="EMBL/GenBank/DDBJ databases">
        <title>REHAB project genomes.</title>
        <authorList>
            <person name="Shaw L.P."/>
        </authorList>
    </citation>
    <scope>NUCLEOTIDE SEQUENCE [LARGE SCALE GENOMIC DNA]</scope>
    <source>
        <strain evidence="9">RHBSTW-00398</strain>
        <plasmid evidence="9">prhbstw-00398_2</plasmid>
    </source>
</reference>
<dbReference type="Proteomes" id="UP001279522">
    <property type="component" value="Unassembled WGS sequence"/>
</dbReference>
<evidence type="ECO:0000313" key="6">
    <source>
        <dbReference type="EMBL" id="QLO16650.1"/>
    </source>
</evidence>
<reference evidence="2" key="6">
    <citation type="submission" date="2023-05" db="EMBL/GenBank/DDBJ databases">
        <authorList>
            <consortium name="Clinical and Environmental Microbiology Branch: Whole genome sequencing antimicrobial resistance pathogens in the healthcare setting"/>
        </authorList>
    </citation>
    <scope>NUCLEOTIDE SEQUENCE</scope>
    <source>
        <strain evidence="1">2021DK-00049</strain>
        <strain evidence="2">2023GN-00287</strain>
        <strain evidence="3">Whole organism</strain>
    </source>
</reference>
<dbReference type="Proteomes" id="UP000510650">
    <property type="component" value="Plasmid pRHBSTW-00398_2"/>
</dbReference>